<dbReference type="InterPro" id="IPR035965">
    <property type="entry name" value="PAS-like_dom_sf"/>
</dbReference>
<dbReference type="Gene3D" id="1.10.287.130">
    <property type="match status" value="2"/>
</dbReference>
<dbReference type="SMART" id="SM00388">
    <property type="entry name" value="HisKA"/>
    <property type="match status" value="2"/>
</dbReference>
<accession>A0AA38J4N9</accession>
<feature type="modified residue" description="4-aspartylphosphate" evidence="2">
    <location>
        <position position="735"/>
    </location>
</feature>
<dbReference type="Gene3D" id="3.30.450.20">
    <property type="entry name" value="PAS domain"/>
    <property type="match status" value="2"/>
</dbReference>
<keyword evidence="6" id="KW-0418">Kinase</keyword>
<comment type="caution">
    <text evidence="6">The sequence shown here is derived from an EMBL/GenBank/DDBJ whole genome shotgun (WGS) entry which is preliminary data.</text>
</comment>
<dbReference type="PANTHER" id="PTHR43547:SF2">
    <property type="entry name" value="HYBRID SIGNAL TRANSDUCTION HISTIDINE KINASE C"/>
    <property type="match status" value="1"/>
</dbReference>
<gene>
    <name evidence="6" type="ORF">DFJ43DRAFT_1134427</name>
</gene>
<evidence type="ECO:0000256" key="2">
    <source>
        <dbReference type="PROSITE-ProRule" id="PRU00169"/>
    </source>
</evidence>
<dbReference type="SUPFAM" id="SSF55874">
    <property type="entry name" value="ATPase domain of HSP90 chaperone/DNA topoisomerase II/histidine kinase"/>
    <property type="match status" value="2"/>
</dbReference>
<dbReference type="Pfam" id="PF00072">
    <property type="entry name" value="Response_reg"/>
    <property type="match status" value="2"/>
</dbReference>
<dbReference type="GO" id="GO:0000155">
    <property type="term" value="F:phosphorelay sensor kinase activity"/>
    <property type="evidence" value="ECO:0007669"/>
    <property type="project" value="InterPro"/>
</dbReference>
<protein>
    <submittedName>
        <fullName evidence="6">Histidine kinase</fullName>
    </submittedName>
</protein>
<keyword evidence="1 2" id="KW-0597">Phosphoprotein</keyword>
<proteinExistence type="predicted"/>
<dbReference type="InterPro" id="IPR001789">
    <property type="entry name" value="Sig_transdc_resp-reg_receiver"/>
</dbReference>
<dbReference type="InterPro" id="IPR003594">
    <property type="entry name" value="HATPase_dom"/>
</dbReference>
<keyword evidence="6" id="KW-0808">Transferase</keyword>
<evidence type="ECO:0000313" key="7">
    <source>
        <dbReference type="Proteomes" id="UP001176059"/>
    </source>
</evidence>
<feature type="domain" description="Histidine kinase" evidence="4">
    <location>
        <begin position="405"/>
        <end position="624"/>
    </location>
</feature>
<dbReference type="PANTHER" id="PTHR43547">
    <property type="entry name" value="TWO-COMPONENT HISTIDINE KINASE"/>
    <property type="match status" value="1"/>
</dbReference>
<dbReference type="Gene3D" id="3.40.50.2300">
    <property type="match status" value="2"/>
</dbReference>
<evidence type="ECO:0000259" key="4">
    <source>
        <dbReference type="PROSITE" id="PS50109"/>
    </source>
</evidence>
<evidence type="ECO:0000259" key="5">
    <source>
        <dbReference type="PROSITE" id="PS50110"/>
    </source>
</evidence>
<reference evidence="6" key="2">
    <citation type="journal article" date="2023" name="Proc. Natl. Acad. Sci. U.S.A.">
        <title>A global phylogenomic analysis of the shiitake genus Lentinula.</title>
        <authorList>
            <person name="Sierra-Patev S."/>
            <person name="Min B."/>
            <person name="Naranjo-Ortiz M."/>
            <person name="Looney B."/>
            <person name="Konkel Z."/>
            <person name="Slot J.C."/>
            <person name="Sakamoto Y."/>
            <person name="Steenwyk J.L."/>
            <person name="Rokas A."/>
            <person name="Carro J."/>
            <person name="Camarero S."/>
            <person name="Ferreira P."/>
            <person name="Molpeceres G."/>
            <person name="Ruiz-Duenas F.J."/>
            <person name="Serrano A."/>
            <person name="Henrissat B."/>
            <person name="Drula E."/>
            <person name="Hughes K.W."/>
            <person name="Mata J.L."/>
            <person name="Ishikawa N.K."/>
            <person name="Vargas-Isla R."/>
            <person name="Ushijima S."/>
            <person name="Smith C.A."/>
            <person name="Donoghue J."/>
            <person name="Ahrendt S."/>
            <person name="Andreopoulos W."/>
            <person name="He G."/>
            <person name="LaButti K."/>
            <person name="Lipzen A."/>
            <person name="Ng V."/>
            <person name="Riley R."/>
            <person name="Sandor L."/>
            <person name="Barry K."/>
            <person name="Martinez A.T."/>
            <person name="Xiao Y."/>
            <person name="Gibbons J.G."/>
            <person name="Terashima K."/>
            <person name="Grigoriev I.V."/>
            <person name="Hibbett D."/>
        </authorList>
    </citation>
    <scope>NUCLEOTIDE SEQUENCE</scope>
    <source>
        <strain evidence="6">ET3784</strain>
    </source>
</reference>
<feature type="domain" description="Response regulatory" evidence="5">
    <location>
        <begin position="685"/>
        <end position="808"/>
    </location>
</feature>
<dbReference type="InterPro" id="IPR005467">
    <property type="entry name" value="His_kinase_dom"/>
</dbReference>
<dbReference type="Pfam" id="PF02518">
    <property type="entry name" value="HATPase_c"/>
    <property type="match status" value="1"/>
</dbReference>
<dbReference type="InterPro" id="IPR000014">
    <property type="entry name" value="PAS"/>
</dbReference>
<evidence type="ECO:0000256" key="3">
    <source>
        <dbReference type="SAM" id="MobiDB-lite"/>
    </source>
</evidence>
<dbReference type="SUPFAM" id="SSF52172">
    <property type="entry name" value="CheY-like"/>
    <property type="match status" value="2"/>
</dbReference>
<dbReference type="CDD" id="cd17546">
    <property type="entry name" value="REC_hyHK_CKI1_RcsC-like"/>
    <property type="match status" value="1"/>
</dbReference>
<dbReference type="InterPro" id="IPR004358">
    <property type="entry name" value="Sig_transdc_His_kin-like_C"/>
</dbReference>
<evidence type="ECO:0000313" key="6">
    <source>
        <dbReference type="EMBL" id="KAJ3717574.1"/>
    </source>
</evidence>
<keyword evidence="7" id="KW-1185">Reference proteome</keyword>
<dbReference type="InterPro" id="IPR003661">
    <property type="entry name" value="HisK_dim/P_dom"/>
</dbReference>
<dbReference type="SUPFAM" id="SSF55785">
    <property type="entry name" value="PYP-like sensor domain (PAS domain)"/>
    <property type="match status" value="1"/>
</dbReference>
<feature type="modified residue" description="4-aspartylphosphate" evidence="2">
    <location>
        <position position="1358"/>
    </location>
</feature>
<dbReference type="Pfam" id="PF00512">
    <property type="entry name" value="HisKA"/>
    <property type="match status" value="1"/>
</dbReference>
<dbReference type="Gene3D" id="3.30.565.10">
    <property type="entry name" value="Histidine kinase-like ATPase, C-terminal domain"/>
    <property type="match status" value="2"/>
</dbReference>
<dbReference type="InterPro" id="IPR011006">
    <property type="entry name" value="CheY-like_superfamily"/>
</dbReference>
<organism evidence="6 7">
    <name type="scientific">Lentinula guzmanii</name>
    <dbReference type="NCBI Taxonomy" id="2804957"/>
    <lineage>
        <taxon>Eukaryota</taxon>
        <taxon>Fungi</taxon>
        <taxon>Dikarya</taxon>
        <taxon>Basidiomycota</taxon>
        <taxon>Agaricomycotina</taxon>
        <taxon>Agaricomycetes</taxon>
        <taxon>Agaricomycetidae</taxon>
        <taxon>Agaricales</taxon>
        <taxon>Marasmiineae</taxon>
        <taxon>Omphalotaceae</taxon>
        <taxon>Lentinula</taxon>
    </lineage>
</organism>
<feature type="region of interest" description="Disordered" evidence="3">
    <location>
        <begin position="661"/>
        <end position="681"/>
    </location>
</feature>
<dbReference type="Pfam" id="PF13188">
    <property type="entry name" value="PAS_8"/>
    <property type="match status" value="1"/>
</dbReference>
<dbReference type="InterPro" id="IPR036890">
    <property type="entry name" value="HATPase_C_sf"/>
</dbReference>
<dbReference type="InterPro" id="IPR036097">
    <property type="entry name" value="HisK_dim/P_sf"/>
</dbReference>
<dbReference type="PROSITE" id="PS50109">
    <property type="entry name" value="HIS_KIN"/>
    <property type="match status" value="1"/>
</dbReference>
<dbReference type="CDD" id="cd00156">
    <property type="entry name" value="REC"/>
    <property type="match status" value="1"/>
</dbReference>
<evidence type="ECO:0000256" key="1">
    <source>
        <dbReference type="ARBA" id="ARBA00022553"/>
    </source>
</evidence>
<dbReference type="SMART" id="SM00448">
    <property type="entry name" value="REC"/>
    <property type="match status" value="2"/>
</dbReference>
<feature type="domain" description="Response regulatory" evidence="5">
    <location>
        <begin position="1304"/>
        <end position="1429"/>
    </location>
</feature>
<dbReference type="SUPFAM" id="SSF47384">
    <property type="entry name" value="Homodimeric domain of signal transducing histidine kinase"/>
    <property type="match status" value="2"/>
</dbReference>
<dbReference type="CDD" id="cd00082">
    <property type="entry name" value="HisKA"/>
    <property type="match status" value="2"/>
</dbReference>
<dbReference type="PROSITE" id="PS50110">
    <property type="entry name" value="RESPONSE_REGULATORY"/>
    <property type="match status" value="2"/>
</dbReference>
<dbReference type="PRINTS" id="PR00344">
    <property type="entry name" value="BCTRLSENSOR"/>
</dbReference>
<name>A0AA38J4N9_9AGAR</name>
<sequence length="1432" mass="160084">MACSSLLLSYAPHIQSSPVGKLILEFDWSSTPLGSIQQWPQSLKTVVSLMLANPSQSCLFWGPARTLIYNNAWARIVSGLPIYQGVPGRVAFHEIWDTFSVHCESVYQGKHVSRVDDPLFFDSQPTGELTSSIRDDDIPLKLETYFTWSYLPIQAENGEVGGILNNCIETTDKVLSERRMLTVHTLAERTALTRTTAEFWQAVSDSLTQNEHDFPFFLCYSATTTASSNAYPDAAETISNPSCESRSEYSYFSSSTSAVRHIELDLVKSCGVQPGHPAAPCKVELTTSNALESHRSWPFSKACFGRTPLRAKNLHPEGFQARSWGDTPGDAILIPIHGADDMLVGLVLFGLNTRRPYDDHYTNFHQTLLRNLNLSYIAAQAFEREMQRTEELQALDRAKTMFFQNVSHELRTPLTLIKGPCEDALKEEGKLDPTSRSRFKLIYRASGRLLRLVNSLMLFSSAEAKRLQAAYKPVRLGPVTTDLASLFRSAIEKAGINYTVDCGELDDAREVFVDLSMWEKIVFNLLSNAIKYTNEGSITLLLRFHSTEVELRVEDSGCGIPEDQKELVLQRFHRVAYAEGRSHEGTGIGLALTSELVKLHGGHIKVESTLGKGSSFIVRLPRGHSHLPAQDIVRDVDDASINKAGYEGIVEEANGWLSDDSEMASTLSVSSEPGTESSGSPQPLCILLAEDNADARSYIKTILSTIVQVVIAVPDGRVALDYIRNRMCPDLLITDVMMPGLNGLDLLQELDKDPNPDIQNLPIILLTASSGSEGKIDPKPDRFLQRPIDYLLKPFSSVELVRRVQTRLHTVRQKLELERQVQQRTTELDYAQQRYRRMTELAPVAIFETDDMDRSLITFANERFFSLTGSPRSLPLRFDETIDLIESDYQAAAEQMWSEVLDSGKSTHLELQLQRFLNGRHALVELISLSSGSILGTLTDQTEQRRFAAQQLDAERQKTDEAMNRRRQQEAFIDIVSHELRNPISAILQSANLLSGSKTRLSSIFKELFVYFSMITQPGLDASKIQSLLEESRSELEDVSHAVASVELCARHQTIIASDILVVSRLDSNLLSIKPTTFHLMDELQNTLAMFTVQAETQAIEFKLDVGLNRTLVIIPDSSHFIRSWAGNRQISFHVSLSQSQPFKIPGQNHHRQASDPALEASRIWVVFHISDTGPGIPVEDQARLFTRFNDVHTTDTNATRRGIPGQGAAFFFFIEARLAEDAPFVGAPISLQTSERYRPISSSMIIPALNQIHTAMTSVSKSIATKHENGEPNLFGASMLAIPVSTRPQDAERQDHVRRAKINILIVEDNAINQKLLRRQVEKAGFTVTLQYLEATKYRYQDLQSGTQIYPSLILMDLEMPILDGLEATARIRVWEAEDKLPGKLLIYAITGNARQGQIDAALAAGMNDVYIKPYNIADIIRRVDLDCQPE</sequence>
<reference evidence="6" key="1">
    <citation type="submission" date="2022-08" db="EMBL/GenBank/DDBJ databases">
        <authorList>
            <consortium name="DOE Joint Genome Institute"/>
            <person name="Min B."/>
            <person name="Sierra-Patev S."/>
            <person name="Naranjo-Ortiz M."/>
            <person name="Looney B."/>
            <person name="Konkel Z."/>
            <person name="Slot J.C."/>
            <person name="Sakamoto Y."/>
            <person name="Steenwyk J.L."/>
            <person name="Rokas A."/>
            <person name="Carro J."/>
            <person name="Camarero S."/>
            <person name="Ferreira P."/>
            <person name="Molpeceres G."/>
            <person name="Ruiz-duenas F.J."/>
            <person name="Serrano A."/>
            <person name="Henrissat B."/>
            <person name="Drula E."/>
            <person name="Hughes K.W."/>
            <person name="Mata J.L."/>
            <person name="Ishikawa N.K."/>
            <person name="Vargas-Isla R."/>
            <person name="Ushijima S."/>
            <person name="Smith C.A."/>
            <person name="Ahrendt S."/>
            <person name="Andreopoulos W."/>
            <person name="He G."/>
            <person name="LaButti K."/>
            <person name="Lipzen A."/>
            <person name="Ng V."/>
            <person name="Riley R."/>
            <person name="Sandor L."/>
            <person name="Barry K."/>
            <person name="Martinez A.T."/>
            <person name="Xiao Y."/>
            <person name="Gibbons J.G."/>
            <person name="Terashima K."/>
            <person name="Hibbett D.S."/>
            <person name="Grigoriev I.V."/>
        </authorList>
    </citation>
    <scope>NUCLEOTIDE SEQUENCE</scope>
    <source>
        <strain evidence="6">ET3784</strain>
    </source>
</reference>
<feature type="compositionally biased region" description="Low complexity" evidence="3">
    <location>
        <begin position="668"/>
        <end position="681"/>
    </location>
</feature>
<dbReference type="SMART" id="SM00387">
    <property type="entry name" value="HATPase_c"/>
    <property type="match status" value="1"/>
</dbReference>
<dbReference type="Proteomes" id="UP001176059">
    <property type="component" value="Unassembled WGS sequence"/>
</dbReference>
<dbReference type="EMBL" id="JANVFO010000073">
    <property type="protein sequence ID" value="KAJ3717574.1"/>
    <property type="molecule type" value="Genomic_DNA"/>
</dbReference>